<evidence type="ECO:0000259" key="14">
    <source>
        <dbReference type="Pfam" id="PF00438"/>
    </source>
</evidence>
<evidence type="ECO:0000256" key="11">
    <source>
        <dbReference type="HAMAP-Rule" id="MF_00086"/>
    </source>
</evidence>
<comment type="cofactor">
    <cofactor evidence="11">
        <name>K(+)</name>
        <dbReference type="ChEBI" id="CHEBI:29103"/>
    </cofactor>
    <text evidence="11">Binds 1 potassium ion per subunit.</text>
</comment>
<feature type="binding site" evidence="11">
    <location>
        <position position="229"/>
    </location>
    <ligand>
        <name>L-methionine</name>
        <dbReference type="ChEBI" id="CHEBI:57844"/>
        <note>ligand shared between two neighboring subunits</note>
    </ligand>
</feature>
<dbReference type="GO" id="GO:0004478">
    <property type="term" value="F:methionine adenosyltransferase activity"/>
    <property type="evidence" value="ECO:0007669"/>
    <property type="project" value="UniProtKB-UniRule"/>
</dbReference>
<evidence type="ECO:0000256" key="10">
    <source>
        <dbReference type="ARBA" id="ARBA00022958"/>
    </source>
</evidence>
<keyword evidence="8 11" id="KW-0067">ATP-binding</keyword>
<keyword evidence="5 11" id="KW-0808">Transferase</keyword>
<feature type="binding site" evidence="11">
    <location>
        <position position="252"/>
    </location>
    <ligand>
        <name>ATP</name>
        <dbReference type="ChEBI" id="CHEBI:30616"/>
        <note>ligand shared between two neighboring subunits</note>
    </ligand>
</feature>
<feature type="binding site" description="in other chain" evidence="11">
    <location>
        <position position="55"/>
    </location>
    <ligand>
        <name>L-methionine</name>
        <dbReference type="ChEBI" id="CHEBI:57844"/>
        <note>ligand shared between two neighboring subunits</note>
    </ligand>
</feature>
<feature type="binding site" evidence="11">
    <location>
        <position position="256"/>
    </location>
    <ligand>
        <name>ATP</name>
        <dbReference type="ChEBI" id="CHEBI:30616"/>
        <note>ligand shared between two neighboring subunits</note>
    </ligand>
</feature>
<evidence type="ECO:0000313" key="18">
    <source>
        <dbReference type="Proteomes" id="UP000289862"/>
    </source>
</evidence>
<dbReference type="EMBL" id="LR215032">
    <property type="protein sequence ID" value="VEU73155.1"/>
    <property type="molecule type" value="Genomic_DNA"/>
</dbReference>
<dbReference type="CDD" id="cd18079">
    <property type="entry name" value="S-AdoMet_synt"/>
    <property type="match status" value="1"/>
</dbReference>
<feature type="binding site" evidence="11">
    <location>
        <position position="16"/>
    </location>
    <ligand>
        <name>Mg(2+)</name>
        <dbReference type="ChEBI" id="CHEBI:18420"/>
    </ligand>
</feature>
<dbReference type="EC" id="2.5.1.6" evidence="11"/>
<dbReference type="GO" id="GO:0000287">
    <property type="term" value="F:magnesium ion binding"/>
    <property type="evidence" value="ECO:0007669"/>
    <property type="project" value="UniProtKB-UniRule"/>
</dbReference>
<dbReference type="HAMAP" id="MF_00086">
    <property type="entry name" value="S_AdoMet_synth1"/>
    <property type="match status" value="1"/>
</dbReference>
<feature type="binding site" description="in other chain" evidence="11">
    <location>
        <begin position="235"/>
        <end position="236"/>
    </location>
    <ligand>
        <name>ATP</name>
        <dbReference type="ChEBI" id="CHEBI:30616"/>
        <note>ligand shared between two neighboring subunits</note>
    </ligand>
</feature>
<dbReference type="PROSITE" id="PS00376">
    <property type="entry name" value="ADOMET_SYNTHASE_1"/>
    <property type="match status" value="1"/>
</dbReference>
<feature type="region of interest" description="Flexible loop" evidence="11">
    <location>
        <begin position="91"/>
        <end position="101"/>
    </location>
</feature>
<feature type="binding site" description="in other chain" evidence="11">
    <location>
        <begin position="154"/>
        <end position="156"/>
    </location>
    <ligand>
        <name>ATP</name>
        <dbReference type="ChEBI" id="CHEBI:30616"/>
        <note>ligand shared between two neighboring subunits</note>
    </ligand>
</feature>
<keyword evidence="10 11" id="KW-0630">Potassium</keyword>
<dbReference type="PANTHER" id="PTHR11964">
    <property type="entry name" value="S-ADENOSYLMETHIONINE SYNTHETASE"/>
    <property type="match status" value="1"/>
</dbReference>
<dbReference type="Pfam" id="PF02773">
    <property type="entry name" value="S-AdoMet_synt_C"/>
    <property type="match status" value="1"/>
</dbReference>
<evidence type="ECO:0000256" key="8">
    <source>
        <dbReference type="ARBA" id="ARBA00022840"/>
    </source>
</evidence>
<name>A0A449B067_9BACT</name>
<dbReference type="InterPro" id="IPR022628">
    <property type="entry name" value="S-AdoMet_synt_N"/>
</dbReference>
<dbReference type="InterPro" id="IPR022631">
    <property type="entry name" value="ADOMET_SYNTHASE_CS"/>
</dbReference>
<keyword evidence="3 11" id="KW-0963">Cytoplasm</keyword>
<feature type="binding site" evidence="11">
    <location>
        <position position="229"/>
    </location>
    <ligand>
        <name>ATP</name>
        <dbReference type="ChEBI" id="CHEBI:30616"/>
        <note>ligand shared between two neighboring subunits</note>
    </ligand>
</feature>
<evidence type="ECO:0000256" key="4">
    <source>
        <dbReference type="ARBA" id="ARBA00022563"/>
    </source>
</evidence>
<dbReference type="UniPathway" id="UPA00315">
    <property type="reaction ID" value="UER00080"/>
</dbReference>
<dbReference type="KEGG" id="mgal:NCTC10186_00643"/>
<keyword evidence="9 11" id="KW-0460">Magnesium</keyword>
<feature type="binding site" description="in other chain" evidence="11">
    <location>
        <position position="91"/>
    </location>
    <ligand>
        <name>L-methionine</name>
        <dbReference type="ChEBI" id="CHEBI:57844"/>
        <note>ligand shared between two neighboring subunits</note>
    </ligand>
</feature>
<dbReference type="GO" id="GO:0005737">
    <property type="term" value="C:cytoplasm"/>
    <property type="evidence" value="ECO:0007669"/>
    <property type="project" value="UniProtKB-SubCell"/>
</dbReference>
<comment type="function">
    <text evidence="11">Catalyzes the formation of S-adenosylmethionine (AdoMet) from methionine and ATP. The overall synthetic reaction is composed of two sequential steps, AdoMet formation and the subsequent tripolyphosphate hydrolysis which occurs prior to release of AdoMet from the enzyme.</text>
</comment>
<dbReference type="InterPro" id="IPR022636">
    <property type="entry name" value="S-AdoMet_synthetase_sfam"/>
</dbReference>
<comment type="subcellular location">
    <subcellularLocation>
        <location evidence="11 12">Cytoplasm</location>
    </subcellularLocation>
</comment>
<evidence type="ECO:0000256" key="3">
    <source>
        <dbReference type="ARBA" id="ARBA00022490"/>
    </source>
</evidence>
<dbReference type="SUPFAM" id="SSF55973">
    <property type="entry name" value="S-adenosylmethionine synthetase"/>
    <property type="match status" value="3"/>
</dbReference>
<comment type="subunit">
    <text evidence="11">Homotetramer; dimer of dimers.</text>
</comment>
<dbReference type="NCBIfam" id="TIGR01034">
    <property type="entry name" value="metK"/>
    <property type="match status" value="1"/>
</dbReference>
<comment type="pathway">
    <text evidence="1 11">Amino-acid biosynthesis; S-adenosyl-L-methionine biosynthesis; S-adenosyl-L-methionine from L-methionine: step 1/1.</text>
</comment>
<comment type="cofactor">
    <cofactor evidence="11">
        <name>Mg(2+)</name>
        <dbReference type="ChEBI" id="CHEBI:18420"/>
    </cofactor>
    <text evidence="11">Binds 2 divalent ions per subunit.</text>
</comment>
<dbReference type="GO" id="GO:0006730">
    <property type="term" value="P:one-carbon metabolic process"/>
    <property type="evidence" value="ECO:0007669"/>
    <property type="project" value="UniProtKB-KW"/>
</dbReference>
<keyword evidence="17" id="KW-0614">Plasmid</keyword>
<evidence type="ECO:0000256" key="7">
    <source>
        <dbReference type="ARBA" id="ARBA00022741"/>
    </source>
</evidence>
<geneLocation type="plasmid" evidence="17 18">
    <name>2</name>
</geneLocation>
<proteinExistence type="inferred from homology"/>
<dbReference type="InterPro" id="IPR022630">
    <property type="entry name" value="S-AdoMet_synt_C"/>
</dbReference>
<dbReference type="Pfam" id="PF00438">
    <property type="entry name" value="S-AdoMet_synt_N"/>
    <property type="match status" value="1"/>
</dbReference>
<dbReference type="InterPro" id="IPR002133">
    <property type="entry name" value="S-AdoMet_synthetase"/>
</dbReference>
<evidence type="ECO:0000256" key="12">
    <source>
        <dbReference type="RuleBase" id="RU000542"/>
    </source>
</evidence>
<dbReference type="GO" id="GO:0006556">
    <property type="term" value="P:S-adenosylmethionine biosynthetic process"/>
    <property type="evidence" value="ECO:0007669"/>
    <property type="project" value="UniProtKB-UniRule"/>
</dbReference>
<feature type="binding site" description="in other chain" evidence="11">
    <location>
        <position position="260"/>
    </location>
    <ligand>
        <name>L-methionine</name>
        <dbReference type="ChEBI" id="CHEBI:57844"/>
        <note>ligand shared between two neighboring subunits</note>
    </ligand>
</feature>
<gene>
    <name evidence="11 17" type="primary">metK</name>
    <name evidence="17" type="ORF">NCTC10186_00643</name>
</gene>
<evidence type="ECO:0000256" key="5">
    <source>
        <dbReference type="ARBA" id="ARBA00022679"/>
    </source>
</evidence>
<dbReference type="GO" id="GO:0005524">
    <property type="term" value="F:ATP binding"/>
    <property type="evidence" value="ECO:0007669"/>
    <property type="project" value="UniProtKB-UniRule"/>
</dbReference>
<comment type="catalytic activity">
    <reaction evidence="11">
        <text>L-methionine + ATP + H2O = S-adenosyl-L-methionine + phosphate + diphosphate</text>
        <dbReference type="Rhea" id="RHEA:21080"/>
        <dbReference type="ChEBI" id="CHEBI:15377"/>
        <dbReference type="ChEBI" id="CHEBI:30616"/>
        <dbReference type="ChEBI" id="CHEBI:33019"/>
        <dbReference type="ChEBI" id="CHEBI:43474"/>
        <dbReference type="ChEBI" id="CHEBI:57844"/>
        <dbReference type="ChEBI" id="CHEBI:59789"/>
        <dbReference type="EC" id="2.5.1.6"/>
    </reaction>
</comment>
<evidence type="ECO:0000256" key="6">
    <source>
        <dbReference type="ARBA" id="ARBA00022723"/>
    </source>
</evidence>
<dbReference type="AlphaFoldDB" id="A0A449B067"/>
<dbReference type="Pfam" id="PF02772">
    <property type="entry name" value="S-AdoMet_synt_M"/>
    <property type="match status" value="1"/>
</dbReference>
<keyword evidence="4 11" id="KW-0554">One-carbon metabolism</keyword>
<organism evidence="17 18">
    <name type="scientific">Mycoplasmopsis gallopavonis</name>
    <dbReference type="NCBI Taxonomy" id="76629"/>
    <lineage>
        <taxon>Bacteria</taxon>
        <taxon>Bacillati</taxon>
        <taxon>Mycoplasmatota</taxon>
        <taxon>Mycoplasmoidales</taxon>
        <taxon>Metamycoplasmataceae</taxon>
        <taxon>Mycoplasmopsis</taxon>
    </lineage>
</organism>
<dbReference type="PIRSF" id="PIRSF000497">
    <property type="entry name" value="MAT"/>
    <property type="match status" value="1"/>
</dbReference>
<feature type="domain" description="S-adenosylmethionine synthetase C-terminal" evidence="16">
    <location>
        <begin position="223"/>
        <end position="361"/>
    </location>
</feature>
<dbReference type="InterPro" id="IPR022629">
    <property type="entry name" value="S-AdoMet_synt_central"/>
</dbReference>
<dbReference type="Gene3D" id="3.30.300.10">
    <property type="match status" value="3"/>
</dbReference>
<evidence type="ECO:0000256" key="9">
    <source>
        <dbReference type="ARBA" id="ARBA00022842"/>
    </source>
</evidence>
<feature type="domain" description="S-adenosylmethionine synthetase N-terminal" evidence="14">
    <location>
        <begin position="3"/>
        <end position="87"/>
    </location>
</feature>
<evidence type="ECO:0000313" key="17">
    <source>
        <dbReference type="EMBL" id="VEU73155.1"/>
    </source>
</evidence>
<keyword evidence="18" id="KW-1185">Reference proteome</keyword>
<comment type="similarity">
    <text evidence="2 11 13">Belongs to the AdoMet synthase family.</text>
</comment>
<dbReference type="OrthoDB" id="9801686at2"/>
<dbReference type="PROSITE" id="PS00377">
    <property type="entry name" value="ADOMET_SYNTHASE_2"/>
    <property type="match status" value="1"/>
</dbReference>
<dbReference type="Proteomes" id="UP000289862">
    <property type="component" value="Plasmid 2"/>
</dbReference>
<keyword evidence="6 11" id="KW-0479">Metal-binding</keyword>
<sequence length="381" mass="42288">MRKLFTSESVGRGHPDKLCDQISDAILDEYMRLDPHAKVAIETMASGHNIFIAGEVNSVVEVNVIEIAINILKELGYYTARTSFQTDIKMQSPDIAMGVERGEEIGAGDQGLMFGYATDETPEYMPLAITLAHELVKLAEKKRLDGTFKWARPDMKSQVTLDYTNQEKVEVDTILLSIQHSEKFNELEFKDFIRNEIIKPVLEKYNLSFPKNVLINPTGQFVIGGPIGDTGLTGRKIIVDTYGGAARHGGGAFSGKDATKVDRSAAYAARWIAKNVVAAKLAKRCEIQIAYSIGIAQPVSIMVETFGTETVSPELIEQAIIETFDLTPKGIIKSLDLRKPIFAQTAYYGHFGRTDLKFSWEALDKVEILKAKIAEYLEKAK</sequence>
<feature type="binding site" description="in other chain" evidence="11">
    <location>
        <position position="14"/>
    </location>
    <ligand>
        <name>ATP</name>
        <dbReference type="ChEBI" id="CHEBI:30616"/>
        <note>ligand shared between two neighboring subunits</note>
    </ligand>
</feature>
<comment type="caution">
    <text evidence="11">Lacks conserved residue(s) required for the propagation of feature annotation.</text>
</comment>
<evidence type="ECO:0000259" key="16">
    <source>
        <dbReference type="Pfam" id="PF02773"/>
    </source>
</evidence>
<evidence type="ECO:0000256" key="2">
    <source>
        <dbReference type="ARBA" id="ARBA00009685"/>
    </source>
</evidence>
<feature type="domain" description="S-adenosylmethionine synthetase central" evidence="15">
    <location>
        <begin position="104"/>
        <end position="221"/>
    </location>
</feature>
<protein>
    <recommendedName>
        <fullName evidence="11">S-adenosylmethionine synthase</fullName>
        <shortName evidence="11">AdoMet synthase</shortName>
        <ecNumber evidence="11">2.5.1.6</ecNumber>
    </recommendedName>
    <alternativeName>
        <fullName evidence="11">MAT</fullName>
    </alternativeName>
    <alternativeName>
        <fullName evidence="11">Methionine adenosyltransferase</fullName>
    </alternativeName>
</protein>
<dbReference type="FunFam" id="3.30.300.10:FF:000011">
    <property type="entry name" value="S-adenosylmethionine synthase"/>
    <property type="match status" value="1"/>
</dbReference>
<keyword evidence="7 11" id="KW-0547">Nucleotide-binding</keyword>
<dbReference type="FunFam" id="3.30.300.10:FF:000003">
    <property type="entry name" value="S-adenosylmethionine synthase"/>
    <property type="match status" value="1"/>
</dbReference>
<dbReference type="RefSeq" id="WP_119571905.1">
    <property type="nucleotide sequence ID" value="NZ_LR215032.1"/>
</dbReference>
<accession>A0A449B067</accession>
<reference evidence="17 18" key="1">
    <citation type="submission" date="2019-01" db="EMBL/GenBank/DDBJ databases">
        <authorList>
            <consortium name="Pathogen Informatics"/>
        </authorList>
    </citation>
    <scope>NUCLEOTIDE SEQUENCE [LARGE SCALE GENOMIC DNA]</scope>
    <source>
        <strain evidence="17 18">NCTC10186</strain>
        <plasmid evidence="18">2</plasmid>
    </source>
</reference>
<evidence type="ECO:0000259" key="15">
    <source>
        <dbReference type="Pfam" id="PF02772"/>
    </source>
</evidence>
<feature type="binding site" evidence="11">
    <location>
        <position position="42"/>
    </location>
    <ligand>
        <name>K(+)</name>
        <dbReference type="ChEBI" id="CHEBI:29103"/>
    </ligand>
</feature>
<evidence type="ECO:0000256" key="13">
    <source>
        <dbReference type="RuleBase" id="RU004462"/>
    </source>
</evidence>
<evidence type="ECO:0000256" key="1">
    <source>
        <dbReference type="ARBA" id="ARBA00005224"/>
    </source>
</evidence>